<dbReference type="Proteomes" id="UP000887580">
    <property type="component" value="Unplaced"/>
</dbReference>
<name>A0AC35F528_9BILA</name>
<sequence length="821" mass="93915">MSFFTSIFNAIFGSSEDNIPPPQEYEQVFPQGGWDEEPVEEEVPAKEPTFVLPPETLSIDDYYASYQLHLQDGYFIDPNLDNFIIGNSLYDYSGIRRRPDKVLPEIYEELLNHLRNTDNKAVTEKVMKKAEFYQPLLSKCIRWTFSPKEAGKKFEIYNYLQLVQDFLEADVPIAQKATISFEDEESKEFRKLLNENKRTISDIPQQKNGKKKKNIMLVKVPFQKDVNLEEKIVPMLQILLFRDMDVLEVVENPKMYKIRIAFVIPPSQNQGPTTLVAVLNAKEEKQFNGLNGNETFSIFVTPNIDATNSVMMGIKRIIKDQKLAAKLFPSYPSPRSYQQNLIDADINNYRSQMTSEIESLFRDCRKPFNKKQKEAIYAMTRSVNTTFILYGPPGSGKSYTIVEAIRQLLEPPSIFSYQRWFGSSRKILICTPSNMAADAVAEAIIERHFIDSNEVFRLMSNSRDAFSRNHKLDCITRTTVLCDKNNDAIRPVYDVPSGDAIKKFNIIICTLGSTPKLSRYLSPGHFSHIFVDEAAQASEMEIWLALGHLGTADTRLILAGDPKQLGPVTHVPVLSCDYFGYKSSLIMRLTKKDTRPQQFKRMTFKDDPRNLVLLTDNHRSHHQIVSLSSSLFYENALIPTNPPGHDSLCTLPFLCVGDFPILFHSVKSGIEETTTTKSRRNLAEVDVVVKYVKLCLQQKIKEKDIGIIAPYKFQAEKIRSRLKNNPDVTVETVERFQGSERRVIIISTVRTSGDLRFVTDNLRINTAITRAKHLLIIVGNEACLKTNSTWQKIINFCADSRSFIDKFPDEIVHDAQQNRRQ</sequence>
<protein>
    <submittedName>
        <fullName evidence="2">RNA helicase</fullName>
    </submittedName>
</protein>
<proteinExistence type="predicted"/>
<accession>A0AC35F528</accession>
<evidence type="ECO:0000313" key="2">
    <source>
        <dbReference type="WBParaSite" id="PS1159_v2.g13904.t1"/>
    </source>
</evidence>
<reference evidence="2" key="1">
    <citation type="submission" date="2022-11" db="UniProtKB">
        <authorList>
            <consortium name="WormBaseParasite"/>
        </authorList>
    </citation>
    <scope>IDENTIFICATION</scope>
</reference>
<evidence type="ECO:0000313" key="1">
    <source>
        <dbReference type="Proteomes" id="UP000887580"/>
    </source>
</evidence>
<organism evidence="1 2">
    <name type="scientific">Panagrolaimus sp. PS1159</name>
    <dbReference type="NCBI Taxonomy" id="55785"/>
    <lineage>
        <taxon>Eukaryota</taxon>
        <taxon>Metazoa</taxon>
        <taxon>Ecdysozoa</taxon>
        <taxon>Nematoda</taxon>
        <taxon>Chromadorea</taxon>
        <taxon>Rhabditida</taxon>
        <taxon>Tylenchina</taxon>
        <taxon>Panagrolaimomorpha</taxon>
        <taxon>Panagrolaimoidea</taxon>
        <taxon>Panagrolaimidae</taxon>
        <taxon>Panagrolaimus</taxon>
    </lineage>
</organism>
<dbReference type="WBParaSite" id="PS1159_v2.g13904.t1">
    <property type="protein sequence ID" value="PS1159_v2.g13904.t1"/>
    <property type="gene ID" value="PS1159_v2.g13904"/>
</dbReference>